<name>A0A087TUF5_STEMI</name>
<dbReference type="InterPro" id="IPR002492">
    <property type="entry name" value="Transposase_Tc1-like"/>
</dbReference>
<dbReference type="Pfam" id="PF13358">
    <property type="entry name" value="DDE_3"/>
    <property type="match status" value="1"/>
</dbReference>
<dbReference type="Proteomes" id="UP000054359">
    <property type="component" value="Unassembled WGS sequence"/>
</dbReference>
<gene>
    <name evidence="3" type="ORF">X975_00594</name>
</gene>
<dbReference type="OrthoDB" id="6497769at2759"/>
<feature type="non-terminal residue" evidence="3">
    <location>
        <position position="258"/>
    </location>
</feature>
<accession>A0A087TUF5</accession>
<evidence type="ECO:0000313" key="4">
    <source>
        <dbReference type="Proteomes" id="UP000054359"/>
    </source>
</evidence>
<proteinExistence type="predicted"/>
<dbReference type="InterPro" id="IPR052338">
    <property type="entry name" value="Transposase_5"/>
</dbReference>
<dbReference type="Pfam" id="PF01498">
    <property type="entry name" value="HTH_Tnp_Tc3_2"/>
    <property type="match status" value="1"/>
</dbReference>
<dbReference type="PANTHER" id="PTHR23022">
    <property type="entry name" value="TRANSPOSABLE ELEMENT-RELATED"/>
    <property type="match status" value="1"/>
</dbReference>
<sequence length="258" mass="30141">MQEGTTDRRVRAHPPKCTTSRDYRNIERMAVTDRSVTSRTIAQHIQSVTHHPVSAPTIRRRLQQSGLSARRPLLLLPLTQNHRRLRRQWCDERRMLTAEWNEIVFTDESRFCLQQHDGRIRAWRHRGERMLNSYTGTDIMHRYTGPAPGIMLWGGIGYHSRALLVRIAGTLNSQCYISEVLEPVFLPYLQGLPTAIFQQDNVRPHVARIVQGFFVNRQIELLPWPARSLNLSPIENMWSMVAERLNQDDNISWQQCEK</sequence>
<dbReference type="EMBL" id="KK116787">
    <property type="protein sequence ID" value="KFM68744.1"/>
    <property type="molecule type" value="Genomic_DNA"/>
</dbReference>
<dbReference type="InterPro" id="IPR036397">
    <property type="entry name" value="RNaseH_sf"/>
</dbReference>
<dbReference type="GO" id="GO:0006313">
    <property type="term" value="P:DNA transposition"/>
    <property type="evidence" value="ECO:0007669"/>
    <property type="project" value="InterPro"/>
</dbReference>
<dbReference type="GO" id="GO:0015074">
    <property type="term" value="P:DNA integration"/>
    <property type="evidence" value="ECO:0007669"/>
    <property type="project" value="InterPro"/>
</dbReference>
<evidence type="ECO:0000313" key="3">
    <source>
        <dbReference type="EMBL" id="KFM68744.1"/>
    </source>
</evidence>
<dbReference type="PANTHER" id="PTHR23022:SF134">
    <property type="entry name" value="TRANSPOSABLE ELEMENT TC1 TRANSPOSASE"/>
    <property type="match status" value="1"/>
</dbReference>
<evidence type="ECO:0000259" key="1">
    <source>
        <dbReference type="Pfam" id="PF01498"/>
    </source>
</evidence>
<dbReference type="GO" id="GO:0003677">
    <property type="term" value="F:DNA binding"/>
    <property type="evidence" value="ECO:0007669"/>
    <property type="project" value="InterPro"/>
</dbReference>
<organism evidence="3 4">
    <name type="scientific">Stegodyphus mimosarum</name>
    <name type="common">African social velvet spider</name>
    <dbReference type="NCBI Taxonomy" id="407821"/>
    <lineage>
        <taxon>Eukaryota</taxon>
        <taxon>Metazoa</taxon>
        <taxon>Ecdysozoa</taxon>
        <taxon>Arthropoda</taxon>
        <taxon>Chelicerata</taxon>
        <taxon>Arachnida</taxon>
        <taxon>Araneae</taxon>
        <taxon>Araneomorphae</taxon>
        <taxon>Entelegynae</taxon>
        <taxon>Eresoidea</taxon>
        <taxon>Eresidae</taxon>
        <taxon>Stegodyphus</taxon>
    </lineage>
</organism>
<dbReference type="InterPro" id="IPR038717">
    <property type="entry name" value="Tc1-like_DDE_dom"/>
</dbReference>
<dbReference type="AlphaFoldDB" id="A0A087TUF5"/>
<feature type="domain" description="Tc1-like transposase DDE" evidence="2">
    <location>
        <begin position="103"/>
        <end position="249"/>
    </location>
</feature>
<protein>
    <submittedName>
        <fullName evidence="3">Transposable element Tcb1 transposase</fullName>
    </submittedName>
</protein>
<dbReference type="Gene3D" id="3.30.420.10">
    <property type="entry name" value="Ribonuclease H-like superfamily/Ribonuclease H"/>
    <property type="match status" value="1"/>
</dbReference>
<evidence type="ECO:0000259" key="2">
    <source>
        <dbReference type="Pfam" id="PF13358"/>
    </source>
</evidence>
<reference evidence="3 4" key="1">
    <citation type="submission" date="2013-11" db="EMBL/GenBank/DDBJ databases">
        <title>Genome sequencing of Stegodyphus mimosarum.</title>
        <authorList>
            <person name="Bechsgaard J."/>
        </authorList>
    </citation>
    <scope>NUCLEOTIDE SEQUENCE [LARGE SCALE GENOMIC DNA]</scope>
</reference>
<dbReference type="STRING" id="407821.A0A087TUF5"/>
<keyword evidence="4" id="KW-1185">Reference proteome</keyword>
<feature type="domain" description="Transposase Tc1-like" evidence="1">
    <location>
        <begin position="24"/>
        <end position="93"/>
    </location>
</feature>